<name>C8NGP9_9LACT</name>
<evidence type="ECO:0000256" key="4">
    <source>
        <dbReference type="ARBA" id="ARBA00022840"/>
    </source>
</evidence>
<evidence type="ECO:0000256" key="2">
    <source>
        <dbReference type="ARBA" id="ARBA00022741"/>
    </source>
</evidence>
<dbReference type="STRING" id="638301.HMPREF0444_1094"/>
<evidence type="ECO:0000256" key="5">
    <source>
        <dbReference type="NCBIfam" id="TIGR01378"/>
    </source>
</evidence>
<dbReference type="GeneID" id="78411850"/>
<protein>
    <recommendedName>
        <fullName evidence="5">Thiamine diphosphokinase</fullName>
        <ecNumber evidence="5">2.7.6.2</ecNumber>
    </recommendedName>
</protein>
<dbReference type="InterPro" id="IPR036759">
    <property type="entry name" value="TPK_catalytic_sf"/>
</dbReference>
<evidence type="ECO:0000313" key="7">
    <source>
        <dbReference type="EMBL" id="EEW36876.1"/>
    </source>
</evidence>
<dbReference type="Pfam" id="PF04263">
    <property type="entry name" value="TPK_catalytic"/>
    <property type="match status" value="1"/>
</dbReference>
<keyword evidence="1 7" id="KW-0808">Transferase</keyword>
<dbReference type="PANTHER" id="PTHR41299">
    <property type="entry name" value="THIAMINE PYROPHOSPHOKINASE"/>
    <property type="match status" value="1"/>
</dbReference>
<dbReference type="InterPro" id="IPR053149">
    <property type="entry name" value="TPK"/>
</dbReference>
<dbReference type="GO" id="GO:0009229">
    <property type="term" value="P:thiamine diphosphate biosynthetic process"/>
    <property type="evidence" value="ECO:0007669"/>
    <property type="project" value="InterPro"/>
</dbReference>
<reference evidence="7 8" key="1">
    <citation type="submission" date="2009-08" db="EMBL/GenBank/DDBJ databases">
        <authorList>
            <person name="Muzny D."/>
            <person name="Qin X."/>
            <person name="Deng J."/>
            <person name="Jiang H."/>
            <person name="Liu Y."/>
            <person name="Qu J."/>
            <person name="Song X.-Z."/>
            <person name="Zhang L."/>
            <person name="Thornton R."/>
            <person name="Coyle M."/>
            <person name="Francisco L."/>
            <person name="Jackson L."/>
            <person name="Javaid M."/>
            <person name="Korchina V."/>
            <person name="Kovar C."/>
            <person name="Mata R."/>
            <person name="Mathew T."/>
            <person name="Ngo R."/>
            <person name="Nguyen L."/>
            <person name="Nguyen N."/>
            <person name="Okwuonu G."/>
            <person name="Ongeri F."/>
            <person name="Pham C."/>
            <person name="Simmons D."/>
            <person name="Wilczek-Boney K."/>
            <person name="Hale W."/>
            <person name="Jakkamsetti A."/>
            <person name="Pham P."/>
            <person name="Ruth R."/>
            <person name="San Lucas F."/>
            <person name="Warren J."/>
            <person name="Zhang J."/>
            <person name="Zhao Z."/>
            <person name="Zhou C."/>
            <person name="Zhu D."/>
            <person name="Lee S."/>
            <person name="Bess C."/>
            <person name="Blankenburg K."/>
            <person name="Forbes L."/>
            <person name="Fu Q."/>
            <person name="Gubbala S."/>
            <person name="Hirani K."/>
            <person name="Jayaseelan J.C."/>
            <person name="Lara F."/>
            <person name="Munidasa M."/>
            <person name="Palculict T."/>
            <person name="Patil S."/>
            <person name="Pu L.-L."/>
            <person name="Saada N."/>
            <person name="Tang L."/>
            <person name="Weissenberger G."/>
            <person name="Zhu Y."/>
            <person name="Hemphill L."/>
            <person name="Shang Y."/>
            <person name="Youmans B."/>
            <person name="Ayvaz T."/>
            <person name="Ross M."/>
            <person name="Santibanez J."/>
            <person name="Aqrawi P."/>
            <person name="Gross S."/>
            <person name="Joshi V."/>
            <person name="Fowler G."/>
            <person name="Nazareth L."/>
            <person name="Reid J."/>
            <person name="Worley K."/>
            <person name="Petrosino J."/>
            <person name="Highlander S."/>
            <person name="Gibbs R."/>
        </authorList>
    </citation>
    <scope>NUCLEOTIDE SEQUENCE [LARGE SCALE GENOMIC DNA]</scope>
    <source>
        <strain evidence="7 8">ATCC 49175</strain>
    </source>
</reference>
<dbReference type="GO" id="GO:0005524">
    <property type="term" value="F:ATP binding"/>
    <property type="evidence" value="ECO:0007669"/>
    <property type="project" value="UniProtKB-KW"/>
</dbReference>
<dbReference type="GO" id="GO:0004788">
    <property type="term" value="F:thiamine diphosphokinase activity"/>
    <property type="evidence" value="ECO:0007669"/>
    <property type="project" value="UniProtKB-UniRule"/>
</dbReference>
<dbReference type="SMART" id="SM00983">
    <property type="entry name" value="TPK_B1_binding"/>
    <property type="match status" value="1"/>
</dbReference>
<keyword evidence="4" id="KW-0067">ATP-binding</keyword>
<dbReference type="Pfam" id="PF04265">
    <property type="entry name" value="TPK_B1_binding"/>
    <property type="match status" value="1"/>
</dbReference>
<dbReference type="HOGENOM" id="CLU_044237_1_0_9"/>
<dbReference type="SUPFAM" id="SSF63999">
    <property type="entry name" value="Thiamin pyrophosphokinase, catalytic domain"/>
    <property type="match status" value="1"/>
</dbReference>
<dbReference type="CDD" id="cd07995">
    <property type="entry name" value="TPK"/>
    <property type="match status" value="1"/>
</dbReference>
<keyword evidence="3 7" id="KW-0418">Kinase</keyword>
<dbReference type="InterPro" id="IPR007371">
    <property type="entry name" value="TPK_catalytic"/>
</dbReference>
<keyword evidence="8" id="KW-1185">Reference proteome</keyword>
<dbReference type="EC" id="2.7.6.2" evidence="5"/>
<dbReference type="GO" id="GO:0016301">
    <property type="term" value="F:kinase activity"/>
    <property type="evidence" value="ECO:0007669"/>
    <property type="project" value="UniProtKB-KW"/>
</dbReference>
<keyword evidence="2" id="KW-0547">Nucleotide-binding</keyword>
<accession>C8NGP9</accession>
<evidence type="ECO:0000256" key="1">
    <source>
        <dbReference type="ARBA" id="ARBA00022679"/>
    </source>
</evidence>
<dbReference type="eggNOG" id="COG1564">
    <property type="taxonomic scope" value="Bacteria"/>
</dbReference>
<gene>
    <name evidence="7" type="ORF">HMPREF0444_1094</name>
</gene>
<dbReference type="PANTHER" id="PTHR41299:SF1">
    <property type="entry name" value="THIAMINE PYROPHOSPHOKINASE"/>
    <property type="match status" value="1"/>
</dbReference>
<dbReference type="EMBL" id="ACKZ01000020">
    <property type="protein sequence ID" value="EEW36876.1"/>
    <property type="molecule type" value="Genomic_DNA"/>
</dbReference>
<dbReference type="RefSeq" id="WP_005607250.1">
    <property type="nucleotide sequence ID" value="NZ_CP102283.1"/>
</dbReference>
<evidence type="ECO:0000259" key="6">
    <source>
        <dbReference type="SMART" id="SM00983"/>
    </source>
</evidence>
<dbReference type="GO" id="GO:0006772">
    <property type="term" value="P:thiamine metabolic process"/>
    <property type="evidence" value="ECO:0007669"/>
    <property type="project" value="UniProtKB-UniRule"/>
</dbReference>
<evidence type="ECO:0000313" key="8">
    <source>
        <dbReference type="Proteomes" id="UP000005926"/>
    </source>
</evidence>
<evidence type="ECO:0000256" key="3">
    <source>
        <dbReference type="ARBA" id="ARBA00022777"/>
    </source>
</evidence>
<dbReference type="GO" id="GO:0030975">
    <property type="term" value="F:thiamine binding"/>
    <property type="evidence" value="ECO:0007669"/>
    <property type="project" value="InterPro"/>
</dbReference>
<dbReference type="InterPro" id="IPR006282">
    <property type="entry name" value="Thi_PPkinase"/>
</dbReference>
<feature type="domain" description="Thiamin pyrophosphokinase thiamin-binding" evidence="6">
    <location>
        <begin position="150"/>
        <end position="214"/>
    </location>
</feature>
<comment type="caution">
    <text evidence="7">The sequence shown here is derived from an EMBL/GenBank/DDBJ whole genome shotgun (WGS) entry which is preliminary data.</text>
</comment>
<organism evidence="7 8">
    <name type="scientific">Granulicatella adiacens ATCC 49175</name>
    <dbReference type="NCBI Taxonomy" id="638301"/>
    <lineage>
        <taxon>Bacteria</taxon>
        <taxon>Bacillati</taxon>
        <taxon>Bacillota</taxon>
        <taxon>Bacilli</taxon>
        <taxon>Lactobacillales</taxon>
        <taxon>Carnobacteriaceae</taxon>
        <taxon>Granulicatella</taxon>
    </lineage>
</organism>
<dbReference type="NCBIfam" id="TIGR01378">
    <property type="entry name" value="thi_PPkinase"/>
    <property type="match status" value="1"/>
</dbReference>
<dbReference type="AlphaFoldDB" id="C8NGP9"/>
<sequence>MEVVIVLGGPNTKENIKALLKNRYSKAYEDFCFVGVDGGALRLLDQHLPMEVAIGDFDSVTKEQRDLIHEAAGTIVQLPSEKDDTDFEAALLWVKEHYEGIPIHVLGSFGGRVDHAISTLWTMMRPDLAPLIPYVVFEDATNVVNFIQPGTYTIEKMDFTKYLSFISMTPVENLTLQNVKYTLDSKSYAYPVALVSNEFTSNKMTISFTKGLILVAQTRDHWR</sequence>
<dbReference type="InterPro" id="IPR007373">
    <property type="entry name" value="Thiamin_PyroPKinase_B1-bd"/>
</dbReference>
<proteinExistence type="predicted"/>
<dbReference type="Proteomes" id="UP000005926">
    <property type="component" value="Unassembled WGS sequence"/>
</dbReference>
<dbReference type="Gene3D" id="3.40.50.10240">
    <property type="entry name" value="Thiamin pyrophosphokinase, catalytic domain"/>
    <property type="match status" value="1"/>
</dbReference>